<dbReference type="STRING" id="1852522.SAMN06295960_3480"/>
<evidence type="ECO:0000313" key="4">
    <source>
        <dbReference type="EMBL" id="SMG53324.1"/>
    </source>
</evidence>
<reference evidence="4 5" key="1">
    <citation type="submission" date="2017-04" db="EMBL/GenBank/DDBJ databases">
        <authorList>
            <person name="Afonso C.L."/>
            <person name="Miller P.J."/>
            <person name="Scott M.A."/>
            <person name="Spackman E."/>
            <person name="Goraichik I."/>
            <person name="Dimitrov K.M."/>
            <person name="Suarez D.L."/>
            <person name="Swayne D.E."/>
        </authorList>
    </citation>
    <scope>NUCLEOTIDE SEQUENCE [LARGE SCALE GENOMIC DNA]</scope>
    <source>
        <strain evidence="4 5">11</strain>
    </source>
</reference>
<dbReference type="PANTHER" id="PTHR41259:SF1">
    <property type="entry name" value="DOUBLE-STRAND BREAK REPAIR RAD50 ATPASE, PUTATIVE-RELATED"/>
    <property type="match status" value="1"/>
</dbReference>
<evidence type="ECO:0000256" key="1">
    <source>
        <dbReference type="SAM" id="Coils"/>
    </source>
</evidence>
<keyword evidence="2" id="KW-0812">Transmembrane</keyword>
<keyword evidence="2" id="KW-1133">Transmembrane helix</keyword>
<feature type="transmembrane region" description="Helical" evidence="2">
    <location>
        <begin position="479"/>
        <end position="498"/>
    </location>
</feature>
<evidence type="ECO:0000256" key="2">
    <source>
        <dbReference type="SAM" id="Phobius"/>
    </source>
</evidence>
<evidence type="ECO:0000313" key="5">
    <source>
        <dbReference type="Proteomes" id="UP000193834"/>
    </source>
</evidence>
<sequence>MRITELYLDGLGPLKACTLSFAPDGLTLIVGPNEAGKSSAAEAIRMLLYGVPKRQERSALSCQGAFNGRLHMLDDQGQQWISECREQANGFMHRVQHLPTDAVMMKKSLPTMEKELLGGVNLEMHRRLYSISLDELHAIHTLQGEELRSFLYDSGFDAGVRLVETEGWLTQEMEKLYKPRGRVQKLHSVLQEMEQRSKDRKESEKHEQRLLIIQNDKRICKESLANRLQRREQVKEQVMLVERAVRCREIWVELVAVQEELALLPKLERWQPAWQEQLGRIQQRLDSHEERGRFIERKVEQLTHEYMALNDRLLMSAQEIKRRVSEIGMMKAYWQEMKELSRERDMLKQELEHIVSMDSQRGQERTAGEPIEVSLDDAALEDVQRMKDRLSRKEDQAVRAEEEGHRAGVELLMAEENEEQAKALLKRHHDFGVLGCGYAPDAFRVQRLIRDVEDAVSALEEKNRQEPLPSSLPPRHRRLYPYLIAAAGLLSAGICAYIQQWAGAVLLLLISTACAGLMYAAMPRLNKAEQAAELSQYDGLLEELKPVIHALGYSTAAPRMNDAVEETVLGRQRRGQQRGAANKASKQRSVQVSAVKSAGLSSPLMYEALDAVQAWDHEREQLETSCRTVRELHKQCMRDAERARYSEESLSAELSKLKSNWIQWLIEHKLPEGWSPQAVLDCSSRSMQAHQRKARIARCEARYQQLDESMNTFVQQVDALFLRACEQEEKPLTHTFDHAQEQRFRSNGDLQAAMIALNELHEKLQLEEERALENRRLEAAMAEWQAELDHVQQECLKLSEAQKSIWNNAKVMSKEQFAERCQQEERRAYLEQRNRELKAAYGHGGTEASTASIEALLATYDELQLEQQLTDSQHLLEKLDQEIRDFEQQAGRLSQEEGQLVKQLETEAWHQRMAELESELDQLGSQYAVYSIARALIRKTRRSYEQEKQPFVLKRAGEYVRRMTNGQYVRLMSPAGTQDIHLERCDGEWIDSLSLSRGTAELVYLAMRFALIDGLSSRVSLPVIWDELFVNFDPDRLRHTLRCIPELLAGQQMIWTTCHPYMVEAVKAAIPNAHIISLQS</sequence>
<feature type="coiled-coil region" evidence="1">
    <location>
        <begin position="330"/>
        <end position="403"/>
    </location>
</feature>
<keyword evidence="1" id="KW-0175">Coiled coil</keyword>
<organism evidence="4 5">
    <name type="scientific">Paenibacillus aquistagni</name>
    <dbReference type="NCBI Taxonomy" id="1852522"/>
    <lineage>
        <taxon>Bacteria</taxon>
        <taxon>Bacillati</taxon>
        <taxon>Bacillota</taxon>
        <taxon>Bacilli</taxon>
        <taxon>Bacillales</taxon>
        <taxon>Paenibacillaceae</taxon>
        <taxon>Paenibacillus</taxon>
    </lineage>
</organism>
<keyword evidence="2" id="KW-0472">Membrane</keyword>
<dbReference type="Gene3D" id="3.40.50.300">
    <property type="entry name" value="P-loop containing nucleotide triphosphate hydrolases"/>
    <property type="match status" value="2"/>
</dbReference>
<feature type="coiled-coil region" evidence="1">
    <location>
        <begin position="750"/>
        <end position="801"/>
    </location>
</feature>
<name>A0A1X7LIK5_9BACL</name>
<dbReference type="InterPro" id="IPR027417">
    <property type="entry name" value="P-loop_NTPase"/>
</dbReference>
<dbReference type="Pfam" id="PF13514">
    <property type="entry name" value="AAA_27"/>
    <property type="match status" value="1"/>
</dbReference>
<feature type="domain" description="YhaN AAA" evidence="3">
    <location>
        <begin position="1"/>
        <end position="204"/>
    </location>
</feature>
<dbReference type="Proteomes" id="UP000193834">
    <property type="component" value="Unassembled WGS sequence"/>
</dbReference>
<dbReference type="PANTHER" id="PTHR41259">
    <property type="entry name" value="DOUBLE-STRAND BREAK REPAIR RAD50 ATPASE, PUTATIVE-RELATED"/>
    <property type="match status" value="1"/>
</dbReference>
<dbReference type="OrthoDB" id="9764467at2"/>
<gene>
    <name evidence="4" type="ORF">SAMN06295960_3480</name>
</gene>
<keyword evidence="5" id="KW-1185">Reference proteome</keyword>
<feature type="coiled-coil region" evidence="1">
    <location>
        <begin position="862"/>
        <end position="926"/>
    </location>
</feature>
<accession>A0A1X7LIK5</accession>
<protein>
    <submittedName>
        <fullName evidence="4">AAA domain-containing protein</fullName>
    </submittedName>
</protein>
<feature type="transmembrane region" description="Helical" evidence="2">
    <location>
        <begin position="505"/>
        <end position="522"/>
    </location>
</feature>
<dbReference type="SUPFAM" id="SSF52540">
    <property type="entry name" value="P-loop containing nucleoside triphosphate hydrolases"/>
    <property type="match status" value="1"/>
</dbReference>
<dbReference type="RefSeq" id="WP_085496265.1">
    <property type="nucleotide sequence ID" value="NZ_FXAZ01000005.1"/>
</dbReference>
<proteinExistence type="predicted"/>
<dbReference type="EMBL" id="FXAZ01000005">
    <property type="protein sequence ID" value="SMG53324.1"/>
    <property type="molecule type" value="Genomic_DNA"/>
</dbReference>
<dbReference type="InterPro" id="IPR038734">
    <property type="entry name" value="YhaN_AAA"/>
</dbReference>
<dbReference type="AlphaFoldDB" id="A0A1X7LIK5"/>
<evidence type="ECO:0000259" key="3">
    <source>
        <dbReference type="Pfam" id="PF13514"/>
    </source>
</evidence>